<dbReference type="EMBL" id="JACSPR010000008">
    <property type="protein sequence ID" value="MBD8030875.1"/>
    <property type="molecule type" value="Genomic_DNA"/>
</dbReference>
<dbReference type="GO" id="GO:0016491">
    <property type="term" value="F:oxidoreductase activity"/>
    <property type="evidence" value="ECO:0007669"/>
    <property type="project" value="InterPro"/>
</dbReference>
<proteinExistence type="predicted"/>
<dbReference type="InterPro" id="IPR013785">
    <property type="entry name" value="Aldolase_TIM"/>
</dbReference>
<gene>
    <name evidence="2" type="ORF">H9627_11195</name>
</gene>
<dbReference type="SUPFAM" id="SSF51395">
    <property type="entry name" value="FMN-linked oxidoreductases"/>
    <property type="match status" value="1"/>
</dbReference>
<evidence type="ECO:0000313" key="2">
    <source>
        <dbReference type="EMBL" id="MBD8030875.1"/>
    </source>
</evidence>
<dbReference type="PANTHER" id="PTHR22893">
    <property type="entry name" value="NADH OXIDOREDUCTASE-RELATED"/>
    <property type="match status" value="1"/>
</dbReference>
<organism evidence="2 3">
    <name type="scientific">Corynebacterium gallinarum</name>
    <dbReference type="NCBI Taxonomy" id="2762214"/>
    <lineage>
        <taxon>Bacteria</taxon>
        <taxon>Bacillati</taxon>
        <taxon>Actinomycetota</taxon>
        <taxon>Actinomycetes</taxon>
        <taxon>Mycobacteriales</taxon>
        <taxon>Corynebacteriaceae</taxon>
        <taxon>Corynebacterium</taxon>
    </lineage>
</organism>
<keyword evidence="3" id="KW-1185">Reference proteome</keyword>
<feature type="domain" description="NADH:flavin oxidoreductase/NADH oxidase N-terminal" evidence="1">
    <location>
        <begin position="10"/>
        <end position="335"/>
    </location>
</feature>
<comment type="caution">
    <text evidence="2">The sequence shown here is derived from an EMBL/GenBank/DDBJ whole genome shotgun (WGS) entry which is preliminary data.</text>
</comment>
<dbReference type="GO" id="GO:0010181">
    <property type="term" value="F:FMN binding"/>
    <property type="evidence" value="ECO:0007669"/>
    <property type="project" value="InterPro"/>
</dbReference>
<accession>A0A8I0LHG5</accession>
<dbReference type="Pfam" id="PF00724">
    <property type="entry name" value="Oxidored_FMN"/>
    <property type="match status" value="1"/>
</dbReference>
<name>A0A8I0LHG5_9CORY</name>
<dbReference type="RefSeq" id="WP_191734121.1">
    <property type="nucleotide sequence ID" value="NZ_JACSPR010000008.1"/>
</dbReference>
<dbReference type="AlphaFoldDB" id="A0A8I0LHG5"/>
<evidence type="ECO:0000259" key="1">
    <source>
        <dbReference type="Pfam" id="PF00724"/>
    </source>
</evidence>
<dbReference type="Proteomes" id="UP000650224">
    <property type="component" value="Unassembled WGS sequence"/>
</dbReference>
<reference evidence="2 3" key="1">
    <citation type="submission" date="2020-08" db="EMBL/GenBank/DDBJ databases">
        <title>A Genomic Blueprint of the Chicken Gut Microbiome.</title>
        <authorList>
            <person name="Gilroy R."/>
            <person name="Ravi A."/>
            <person name="Getino M."/>
            <person name="Pursley I."/>
            <person name="Horton D.L."/>
            <person name="Alikhan N.-F."/>
            <person name="Baker D."/>
            <person name="Gharbi K."/>
            <person name="Hall N."/>
            <person name="Watson M."/>
            <person name="Adriaenssens E.M."/>
            <person name="Foster-Nyarko E."/>
            <person name="Jarju S."/>
            <person name="Secka A."/>
            <person name="Antonio M."/>
            <person name="Oren A."/>
            <person name="Chaudhuri R."/>
            <person name="La Ragione R.M."/>
            <person name="Hildebrand F."/>
            <person name="Pallen M.J."/>
        </authorList>
    </citation>
    <scope>NUCLEOTIDE SEQUENCE [LARGE SCALE GENOMIC DNA]</scope>
    <source>
        <strain evidence="2 3">Sa1YVA5</strain>
    </source>
</reference>
<protein>
    <submittedName>
        <fullName evidence="2">Alkene reductase</fullName>
    </submittedName>
</protein>
<sequence length="366" mass="39909">MGTHDSDHPLYSPVTLGHLELNNRIIMAPLTRIRANTDGTPTEMMREYYAQRADFGMIITEGTWPIQEGRTWGQQPGIETAEHVTAWREITDAVHERGGKIIMQLMHGGRISHPELTGTGRTVAPSAIAAPDPIRISTGKVDPVIPHELGLDELATVIDQFVAGARNAMAAGMDGVQVHGANGYLLHEFLAPTTNLRGDAYGASPEKRARFVAEVVTAVAREIGAGNTGLRLSPQHNIQGAIETDDADVLATYTALARSLKHLGLAHVELVHHEPEGELIQTLRREFGAPLIVNTGFSRFTQREAVEELVDKQAADAVSVGRLALANPDLVRRWQLDGPLNEPNPETFYVGGEKGYTDYPVMEYSL</sequence>
<dbReference type="InterPro" id="IPR045247">
    <property type="entry name" value="Oye-like"/>
</dbReference>
<dbReference type="GO" id="GO:0005829">
    <property type="term" value="C:cytosol"/>
    <property type="evidence" value="ECO:0007669"/>
    <property type="project" value="TreeGrafter"/>
</dbReference>
<dbReference type="InterPro" id="IPR001155">
    <property type="entry name" value="OxRdtase_FMN_N"/>
</dbReference>
<evidence type="ECO:0000313" key="3">
    <source>
        <dbReference type="Proteomes" id="UP000650224"/>
    </source>
</evidence>
<dbReference type="PANTHER" id="PTHR22893:SF91">
    <property type="entry name" value="NADPH DEHYDROGENASE 2-RELATED"/>
    <property type="match status" value="1"/>
</dbReference>
<dbReference type="CDD" id="cd02933">
    <property type="entry name" value="OYE_like_FMN"/>
    <property type="match status" value="1"/>
</dbReference>
<dbReference type="Gene3D" id="3.20.20.70">
    <property type="entry name" value="Aldolase class I"/>
    <property type="match status" value="1"/>
</dbReference>